<evidence type="ECO:0000256" key="9">
    <source>
        <dbReference type="ARBA" id="ARBA00023004"/>
    </source>
</evidence>
<feature type="transmembrane region" description="Helical" evidence="12">
    <location>
        <begin position="376"/>
        <end position="396"/>
    </location>
</feature>
<evidence type="ECO:0008006" key="19">
    <source>
        <dbReference type="Google" id="ProtNLM"/>
    </source>
</evidence>
<evidence type="ECO:0000313" key="17">
    <source>
        <dbReference type="EMBL" id="KAG5674314.1"/>
    </source>
</evidence>
<accession>A0A9J6BX47</accession>
<keyword evidence="6 13" id="KW-0732">Signal</keyword>
<dbReference type="EMBL" id="JADBJN010000002">
    <property type="protein sequence ID" value="KAG5674314.1"/>
    <property type="molecule type" value="Genomic_DNA"/>
</dbReference>
<keyword evidence="11" id="KW-0325">Glycoprotein</keyword>
<feature type="signal peptide" evidence="13">
    <location>
        <begin position="1"/>
        <end position="20"/>
    </location>
</feature>
<feature type="chain" id="PRO_5039893074" description="Ferric-chelate reductase 1-like protein" evidence="13">
    <location>
        <begin position="21"/>
        <end position="591"/>
    </location>
</feature>
<dbReference type="PROSITE" id="PS50836">
    <property type="entry name" value="DOMON"/>
    <property type="match status" value="1"/>
</dbReference>
<dbReference type="PANTHER" id="PTHR23130">
    <property type="entry name" value="CYTOCHROME B561 AND DOMON DOMAIN-CONTAINING PROTEIN"/>
    <property type="match status" value="1"/>
</dbReference>
<feature type="domain" description="Reelin" evidence="16">
    <location>
        <begin position="8"/>
        <end position="174"/>
    </location>
</feature>
<evidence type="ECO:0000259" key="16">
    <source>
        <dbReference type="PROSITE" id="PS51019"/>
    </source>
</evidence>
<feature type="transmembrane region" description="Helical" evidence="12">
    <location>
        <begin position="417"/>
        <end position="439"/>
    </location>
</feature>
<evidence type="ECO:0000256" key="3">
    <source>
        <dbReference type="ARBA" id="ARBA00009195"/>
    </source>
</evidence>
<dbReference type="InterPro" id="IPR042307">
    <property type="entry name" value="Reeler_sf"/>
</dbReference>
<evidence type="ECO:0000259" key="14">
    <source>
        <dbReference type="PROSITE" id="PS50836"/>
    </source>
</evidence>
<keyword evidence="9" id="KW-0408">Iron</keyword>
<comment type="subcellular location">
    <subcellularLocation>
        <location evidence="2">Membrane</location>
        <topology evidence="2">Multi-pass membrane protein</topology>
    </subcellularLocation>
</comment>
<comment type="cofactor">
    <cofactor evidence="1">
        <name>heme b</name>
        <dbReference type="ChEBI" id="CHEBI:60344"/>
    </cofactor>
</comment>
<reference evidence="17" key="1">
    <citation type="submission" date="2021-03" db="EMBL/GenBank/DDBJ databases">
        <title>Chromosome level genome of the anhydrobiotic midge Polypedilum vanderplanki.</title>
        <authorList>
            <person name="Yoshida Y."/>
            <person name="Kikawada T."/>
            <person name="Gusev O."/>
        </authorList>
    </citation>
    <scope>NUCLEOTIDE SEQUENCE</scope>
    <source>
        <strain evidence="17">NIAS01</strain>
        <tissue evidence="17">Whole body or cell culture</tissue>
    </source>
</reference>
<keyword evidence="18" id="KW-1185">Reference proteome</keyword>
<dbReference type="AlphaFoldDB" id="A0A9J6BX47"/>
<dbReference type="InterPro" id="IPR005018">
    <property type="entry name" value="DOMON_domain"/>
</dbReference>
<feature type="transmembrane region" description="Helical" evidence="12">
    <location>
        <begin position="517"/>
        <end position="537"/>
    </location>
</feature>
<gene>
    <name evidence="17" type="ORF">PVAND_004291</name>
</gene>
<evidence type="ECO:0000256" key="7">
    <source>
        <dbReference type="ARBA" id="ARBA00022982"/>
    </source>
</evidence>
<evidence type="ECO:0000256" key="6">
    <source>
        <dbReference type="ARBA" id="ARBA00022729"/>
    </source>
</evidence>
<dbReference type="Gene3D" id="1.20.120.1770">
    <property type="match status" value="1"/>
</dbReference>
<dbReference type="Proteomes" id="UP001107558">
    <property type="component" value="Chromosome 2"/>
</dbReference>
<keyword evidence="8 12" id="KW-1133">Transmembrane helix</keyword>
<dbReference type="Pfam" id="PF03188">
    <property type="entry name" value="Cytochrom_B561"/>
    <property type="match status" value="1"/>
</dbReference>
<evidence type="ECO:0000256" key="12">
    <source>
        <dbReference type="SAM" id="Phobius"/>
    </source>
</evidence>
<feature type="transmembrane region" description="Helical" evidence="12">
    <location>
        <begin position="565"/>
        <end position="585"/>
    </location>
</feature>
<keyword evidence="7" id="KW-0249">Electron transport</keyword>
<feature type="domain" description="DOMON" evidence="14">
    <location>
        <begin position="210"/>
        <end position="335"/>
    </location>
</feature>
<dbReference type="InterPro" id="IPR006593">
    <property type="entry name" value="Cyt_b561/ferric_Rdtase_TM"/>
</dbReference>
<dbReference type="CDD" id="cd08544">
    <property type="entry name" value="Reeler"/>
    <property type="match status" value="1"/>
</dbReference>
<evidence type="ECO:0000256" key="4">
    <source>
        <dbReference type="ARBA" id="ARBA00022448"/>
    </source>
</evidence>
<sequence>MKSKIFVIYCVILFIENSLQFSNSEICSDIVAQNDLNQAQIGRAPISIDVQTGIIARSTISVTIRANENFQFEGFEIQARTQDGEIIGRFQSSDEINLVKCYGKIDTVAIHANDNLKTKVQLLWEAPDVNENLIFYFVVTVVESFDKFWIQQRSSLNVILPNNDQLPNENLSKDEISIHNDDNEIDIYNGCSETKSCFGIPNFCFRGRNCHTLMTVTFNEENDLFTFEFLSTRFSNNQNYVSGGVSLSPSMGAASVIECVRFPTGQVNAYASWTLGTTAAQRGIVDQNLINITHGSLIDGRIYCKVDRVPSGAVNTQGTDFDLRNTEFYLLIASGTNVAGNAVGYHDINAVVSVNTVLLTTPTEVFGFEMTVSPLLLIHGSFMIVAWIGLTSIGIVMARHFKSSWQNKKTCGKDIWFTYHVICMCMTWALTLAGFIIIFIDTGEFHTSVHSILGCFVLALSFIQPIGAIFRPGPKDNSRPLFNWMHKAFGNITHLLAIITIFYAVGLPRALLPQYTMYVLVAFVVFYLFMHIIFNSIDICGKMRVEKSLGVGESKSTPYNVLQKTLLGLFVIVILLFVIGLLLIFNLDISD</sequence>
<comment type="similarity">
    <text evidence="3">Belongs to the FRRS1 family.</text>
</comment>
<evidence type="ECO:0000256" key="11">
    <source>
        <dbReference type="ARBA" id="ARBA00023180"/>
    </source>
</evidence>
<dbReference type="CDD" id="cd09628">
    <property type="entry name" value="DOMON_SDR_2_like"/>
    <property type="match status" value="1"/>
</dbReference>
<dbReference type="GO" id="GO:0016020">
    <property type="term" value="C:membrane"/>
    <property type="evidence" value="ECO:0007669"/>
    <property type="project" value="UniProtKB-SubCell"/>
</dbReference>
<dbReference type="OrthoDB" id="7733414at2759"/>
<dbReference type="PANTHER" id="PTHR23130:SF171">
    <property type="entry name" value="OS01G0895300 PROTEIN"/>
    <property type="match status" value="1"/>
</dbReference>
<name>A0A9J6BX47_POLVA</name>
<dbReference type="Gene3D" id="2.60.40.4060">
    <property type="entry name" value="Reeler domain"/>
    <property type="match status" value="1"/>
</dbReference>
<organism evidence="17 18">
    <name type="scientific">Polypedilum vanderplanki</name>
    <name type="common">Sleeping chironomid midge</name>
    <dbReference type="NCBI Taxonomy" id="319348"/>
    <lineage>
        <taxon>Eukaryota</taxon>
        <taxon>Metazoa</taxon>
        <taxon>Ecdysozoa</taxon>
        <taxon>Arthropoda</taxon>
        <taxon>Hexapoda</taxon>
        <taxon>Insecta</taxon>
        <taxon>Pterygota</taxon>
        <taxon>Neoptera</taxon>
        <taxon>Endopterygota</taxon>
        <taxon>Diptera</taxon>
        <taxon>Nematocera</taxon>
        <taxon>Chironomoidea</taxon>
        <taxon>Chironomidae</taxon>
        <taxon>Chironominae</taxon>
        <taxon>Polypedilum</taxon>
        <taxon>Polypedilum</taxon>
    </lineage>
</organism>
<feature type="transmembrane region" description="Helical" evidence="12">
    <location>
        <begin position="451"/>
        <end position="470"/>
    </location>
</feature>
<evidence type="ECO:0000256" key="1">
    <source>
        <dbReference type="ARBA" id="ARBA00001970"/>
    </source>
</evidence>
<dbReference type="InterPro" id="IPR002861">
    <property type="entry name" value="Reeler_dom"/>
</dbReference>
<dbReference type="PROSITE" id="PS51019">
    <property type="entry name" value="REELIN"/>
    <property type="match status" value="1"/>
</dbReference>
<protein>
    <recommendedName>
        <fullName evidence="19">Ferric-chelate reductase 1-like protein</fullName>
    </recommendedName>
</protein>
<feature type="domain" description="Cytochrome b561" evidence="15">
    <location>
        <begin position="342"/>
        <end position="544"/>
    </location>
</feature>
<evidence type="ECO:0000256" key="5">
    <source>
        <dbReference type="ARBA" id="ARBA00022692"/>
    </source>
</evidence>
<feature type="transmembrane region" description="Helical" evidence="12">
    <location>
        <begin position="491"/>
        <end position="511"/>
    </location>
</feature>
<dbReference type="CDD" id="cd08760">
    <property type="entry name" value="Cyt_b561_FRRS1_like"/>
    <property type="match status" value="1"/>
</dbReference>
<evidence type="ECO:0000256" key="2">
    <source>
        <dbReference type="ARBA" id="ARBA00004141"/>
    </source>
</evidence>
<keyword evidence="10 12" id="KW-0472">Membrane</keyword>
<dbReference type="PROSITE" id="PS50939">
    <property type="entry name" value="CYTOCHROME_B561"/>
    <property type="match status" value="1"/>
</dbReference>
<evidence type="ECO:0000256" key="13">
    <source>
        <dbReference type="SAM" id="SignalP"/>
    </source>
</evidence>
<keyword evidence="5 12" id="KW-0812">Transmembrane</keyword>
<comment type="caution">
    <text evidence="17">The sequence shown here is derived from an EMBL/GenBank/DDBJ whole genome shotgun (WGS) entry which is preliminary data.</text>
</comment>
<dbReference type="SMART" id="SM00665">
    <property type="entry name" value="B561"/>
    <property type="match status" value="1"/>
</dbReference>
<evidence type="ECO:0000313" key="18">
    <source>
        <dbReference type="Proteomes" id="UP001107558"/>
    </source>
</evidence>
<evidence type="ECO:0000256" key="8">
    <source>
        <dbReference type="ARBA" id="ARBA00022989"/>
    </source>
</evidence>
<keyword evidence="4" id="KW-0813">Transport</keyword>
<dbReference type="Pfam" id="PF02014">
    <property type="entry name" value="Reeler"/>
    <property type="match status" value="1"/>
</dbReference>
<evidence type="ECO:0000256" key="10">
    <source>
        <dbReference type="ARBA" id="ARBA00023136"/>
    </source>
</evidence>
<proteinExistence type="inferred from homology"/>
<evidence type="ECO:0000259" key="15">
    <source>
        <dbReference type="PROSITE" id="PS50939"/>
    </source>
</evidence>